<reference evidence="1 2" key="1">
    <citation type="journal article" date="2018" name="BMC Genomics">
        <title>Genomic comparison of Trypanosoma conorhini and Trypanosoma rangeli to Trypanosoma cruzi strains of high and low virulence.</title>
        <authorList>
            <person name="Bradwell K.R."/>
            <person name="Koparde V.N."/>
            <person name="Matveyev A.V."/>
            <person name="Serrano M.G."/>
            <person name="Alves J.M."/>
            <person name="Parikh H."/>
            <person name="Huang B."/>
            <person name="Lee V."/>
            <person name="Espinosa-Alvarez O."/>
            <person name="Ortiz P.A."/>
            <person name="Costa-Martins A.G."/>
            <person name="Teixeira M.M."/>
            <person name="Buck G.A."/>
        </authorList>
    </citation>
    <scope>NUCLEOTIDE SEQUENCE [LARGE SCALE GENOMIC DNA]</scope>
    <source>
        <strain evidence="1 2">AM80</strain>
    </source>
</reference>
<evidence type="ECO:0000313" key="1">
    <source>
        <dbReference type="EMBL" id="RNE97912.1"/>
    </source>
</evidence>
<evidence type="ECO:0000313" key="2">
    <source>
        <dbReference type="Proteomes" id="UP000283634"/>
    </source>
</evidence>
<dbReference type="GeneID" id="40333012"/>
<dbReference type="RefSeq" id="XP_029234364.1">
    <property type="nucleotide sequence ID" value="XM_029385783.1"/>
</dbReference>
<keyword evidence="2" id="KW-1185">Reference proteome</keyword>
<protein>
    <submittedName>
        <fullName evidence="1">Uncharacterized protein</fullName>
    </submittedName>
</protein>
<proteinExistence type="predicted"/>
<sequence length="127" mass="14355">MRKRHRYGAVVPFGAVWWAKRGRRSTAWAQHRVGADLCCATAFRDPRFTTTVTARLCKMARRGDGRETCWRRVLKLKGHEHRVKSLPPLPAVGYLSAWRGGCCWALAGPHALCRGFEEAQAMPDAQH</sequence>
<dbReference type="EMBL" id="MKGL01000512">
    <property type="protein sequence ID" value="RNE97912.1"/>
    <property type="molecule type" value="Genomic_DNA"/>
</dbReference>
<comment type="caution">
    <text evidence="1">The sequence shown here is derived from an EMBL/GenBank/DDBJ whole genome shotgun (WGS) entry which is preliminary data.</text>
</comment>
<name>A0A3R7KN56_TRYRA</name>
<dbReference type="Proteomes" id="UP000283634">
    <property type="component" value="Unassembled WGS sequence"/>
</dbReference>
<dbReference type="AlphaFoldDB" id="A0A3R7KN56"/>
<organism evidence="1 2">
    <name type="scientific">Trypanosoma rangeli</name>
    <dbReference type="NCBI Taxonomy" id="5698"/>
    <lineage>
        <taxon>Eukaryota</taxon>
        <taxon>Discoba</taxon>
        <taxon>Euglenozoa</taxon>
        <taxon>Kinetoplastea</taxon>
        <taxon>Metakinetoplastina</taxon>
        <taxon>Trypanosomatida</taxon>
        <taxon>Trypanosomatidae</taxon>
        <taxon>Trypanosoma</taxon>
        <taxon>Herpetosoma</taxon>
    </lineage>
</organism>
<gene>
    <name evidence="1" type="ORF">TraAM80_09079</name>
</gene>
<accession>A0A3R7KN56</accession>